<organism evidence="2 3">
    <name type="scientific">Didymella pomorum</name>
    <dbReference type="NCBI Taxonomy" id="749634"/>
    <lineage>
        <taxon>Eukaryota</taxon>
        <taxon>Fungi</taxon>
        <taxon>Dikarya</taxon>
        <taxon>Ascomycota</taxon>
        <taxon>Pezizomycotina</taxon>
        <taxon>Dothideomycetes</taxon>
        <taxon>Pleosporomycetidae</taxon>
        <taxon>Pleosporales</taxon>
        <taxon>Pleosporineae</taxon>
        <taxon>Didymellaceae</taxon>
        <taxon>Didymella</taxon>
    </lineage>
</organism>
<name>A0A9W8ZPW9_9PLEO</name>
<sequence>MSEYPGYISAGADLVDDSGFFGDDADKSLRENLLQPTGCGDGYNAFSEPQEQGCGDVGGGFFDEAFIQESEFEDSLTSSTPPPPTISPPSRASSEAFSTTSAAPLANSLDDDGLATLRADISTSTTATDGYIYAPDPLILANQPPAASDPSSLYSPLTTSRFKTSAAAAAHRTRARLPAKSQAQDIATVKAHGRDYWVVRIYNAMINSTDVTDGVKSVHRVRFTKKIAFDPLDLEAAAHAVFDEAIAVHERGWNRPRVYHKNTVRGKLVDISGGSVELRLSRICLVLGETKSAVDDAVRGGVTLALLCDNPEARRFTKESNNVGNQKRGERLKATSSKARAKAKKEEEAQDDEVEDAVQIEQEGEGFDELFGELVESQDVAAIEQTGEQSRWWC</sequence>
<evidence type="ECO:0000313" key="2">
    <source>
        <dbReference type="EMBL" id="KAJ4413251.1"/>
    </source>
</evidence>
<feature type="region of interest" description="Disordered" evidence="1">
    <location>
        <begin position="319"/>
        <end position="359"/>
    </location>
</feature>
<evidence type="ECO:0000313" key="3">
    <source>
        <dbReference type="Proteomes" id="UP001140510"/>
    </source>
</evidence>
<dbReference type="AlphaFoldDB" id="A0A9W8ZPW9"/>
<dbReference type="OrthoDB" id="3786709at2759"/>
<feature type="region of interest" description="Disordered" evidence="1">
    <location>
        <begin position="71"/>
        <end position="99"/>
    </location>
</feature>
<keyword evidence="3" id="KW-1185">Reference proteome</keyword>
<feature type="compositionally biased region" description="Acidic residues" evidence="1">
    <location>
        <begin position="348"/>
        <end position="359"/>
    </location>
</feature>
<protein>
    <submittedName>
        <fullName evidence="2">Uncharacterized protein</fullName>
    </submittedName>
</protein>
<reference evidence="2" key="1">
    <citation type="submission" date="2022-10" db="EMBL/GenBank/DDBJ databases">
        <title>Tapping the CABI collections for fungal endophytes: first genome assemblies for Collariella, Neodidymelliopsis, Ascochyta clinopodiicola, Didymella pomorum, Didymosphaeria variabile, Neocosmospora piperis and Neocucurbitaria cava.</title>
        <authorList>
            <person name="Hill R."/>
        </authorList>
    </citation>
    <scope>NUCLEOTIDE SEQUENCE</scope>
    <source>
        <strain evidence="2">IMI 355091</strain>
    </source>
</reference>
<accession>A0A9W8ZPW9</accession>
<dbReference type="Proteomes" id="UP001140510">
    <property type="component" value="Unassembled WGS sequence"/>
</dbReference>
<evidence type="ECO:0000256" key="1">
    <source>
        <dbReference type="SAM" id="MobiDB-lite"/>
    </source>
</evidence>
<comment type="caution">
    <text evidence="2">The sequence shown here is derived from an EMBL/GenBank/DDBJ whole genome shotgun (WGS) entry which is preliminary data.</text>
</comment>
<gene>
    <name evidence="2" type="ORF">N0V91_000225</name>
</gene>
<dbReference type="EMBL" id="JAPEVA010000001">
    <property type="protein sequence ID" value="KAJ4413251.1"/>
    <property type="molecule type" value="Genomic_DNA"/>
</dbReference>
<proteinExistence type="predicted"/>
<feature type="compositionally biased region" description="Low complexity" evidence="1">
    <location>
        <begin position="88"/>
        <end position="99"/>
    </location>
</feature>